<dbReference type="RefSeq" id="WP_022031275.1">
    <property type="nucleotide sequence ID" value="NZ_BQNJ01000002.1"/>
</dbReference>
<evidence type="ECO:0000313" key="2">
    <source>
        <dbReference type="Proteomes" id="UP001055091"/>
    </source>
</evidence>
<comment type="caution">
    <text evidence="1">The sequence shown here is derived from an EMBL/GenBank/DDBJ whole genome shotgun (WGS) entry which is preliminary data.</text>
</comment>
<dbReference type="InterPro" id="IPR001387">
    <property type="entry name" value="Cro/C1-type_HTH"/>
</dbReference>
<dbReference type="AlphaFoldDB" id="A0A413XCY0"/>
<dbReference type="Gene3D" id="1.10.260.40">
    <property type="entry name" value="lambda repressor-like DNA-binding domains"/>
    <property type="match status" value="1"/>
</dbReference>
<dbReference type="SMART" id="SM00530">
    <property type="entry name" value="HTH_XRE"/>
    <property type="match status" value="1"/>
</dbReference>
<dbReference type="Proteomes" id="UP001055091">
    <property type="component" value="Unassembled WGS sequence"/>
</dbReference>
<organism evidence="1 2">
    <name type="scientific">Hungatella hathewayi</name>
    <dbReference type="NCBI Taxonomy" id="154046"/>
    <lineage>
        <taxon>Bacteria</taxon>
        <taxon>Bacillati</taxon>
        <taxon>Bacillota</taxon>
        <taxon>Clostridia</taxon>
        <taxon>Lachnospirales</taxon>
        <taxon>Lachnospiraceae</taxon>
        <taxon>Hungatella</taxon>
    </lineage>
</organism>
<dbReference type="SUPFAM" id="SSF47413">
    <property type="entry name" value="lambda repressor-like DNA-binding domains"/>
    <property type="match status" value="1"/>
</dbReference>
<accession>A0A413XCY0</accession>
<dbReference type="CDD" id="cd00093">
    <property type="entry name" value="HTH_XRE"/>
    <property type="match status" value="1"/>
</dbReference>
<evidence type="ECO:0000313" key="1">
    <source>
        <dbReference type="EMBL" id="GKH04295.1"/>
    </source>
</evidence>
<dbReference type="Pfam" id="PF13560">
    <property type="entry name" value="HTH_31"/>
    <property type="match status" value="1"/>
</dbReference>
<gene>
    <name evidence="1" type="ORF">CE91St55_62760</name>
</gene>
<name>A0A413XCY0_9FIRM</name>
<proteinExistence type="predicted"/>
<dbReference type="GO" id="GO:0003677">
    <property type="term" value="F:DNA binding"/>
    <property type="evidence" value="ECO:0007669"/>
    <property type="project" value="InterPro"/>
</dbReference>
<dbReference type="InterPro" id="IPR010982">
    <property type="entry name" value="Lambda_DNA-bd_dom_sf"/>
</dbReference>
<dbReference type="EMBL" id="BQNJ01000002">
    <property type="protein sequence ID" value="GKH04295.1"/>
    <property type="molecule type" value="Genomic_DNA"/>
</dbReference>
<sequence length="110" mass="12735">MKYNRTEAALRIRNRRKALGLTSAEVAEKIGRADHYYGDIERGTCGMSIDTLVELTRTLELSADYILFGAENENGNSNAAKAYRILRKYDEQRQEHAVELMKYYLNLEER</sequence>
<protein>
    <submittedName>
        <fullName evidence="1">Uncharacterized protein</fullName>
    </submittedName>
</protein>
<dbReference type="PROSITE" id="PS50943">
    <property type="entry name" value="HTH_CROC1"/>
    <property type="match status" value="1"/>
</dbReference>
<reference evidence="1" key="1">
    <citation type="submission" date="2022-01" db="EMBL/GenBank/DDBJ databases">
        <title>Novel bile acid biosynthetic pathways are enriched in the microbiome of centenarians.</title>
        <authorList>
            <person name="Sato Y."/>
            <person name="Atarashi K."/>
            <person name="Plichta R.D."/>
            <person name="Arai Y."/>
            <person name="Sasajima S."/>
            <person name="Kearney M.S."/>
            <person name="Suda W."/>
            <person name="Takeshita K."/>
            <person name="Sasaki T."/>
            <person name="Okamoto S."/>
            <person name="Skelly N.A."/>
            <person name="Okamura Y."/>
            <person name="Vlamakis H."/>
            <person name="Li Y."/>
            <person name="Tanoue T."/>
            <person name="Takei H."/>
            <person name="Nittono H."/>
            <person name="Narushima S."/>
            <person name="Irie J."/>
            <person name="Itoh H."/>
            <person name="Moriya K."/>
            <person name="Sugiura Y."/>
            <person name="Suematsu M."/>
            <person name="Moritoki N."/>
            <person name="Shibata S."/>
            <person name="Littman R.D."/>
            <person name="Fischbach A.M."/>
            <person name="Uwamino Y."/>
            <person name="Inoue T."/>
            <person name="Honda A."/>
            <person name="Hattori M."/>
            <person name="Murai T."/>
            <person name="Xavier J.R."/>
            <person name="Hirose N."/>
            <person name="Honda K."/>
        </authorList>
    </citation>
    <scope>NUCLEOTIDE SEQUENCE</scope>
    <source>
        <strain evidence="1">CE91-St55</strain>
    </source>
</reference>